<sequence length="56" mass="5883">MMVADTKGLEQAARVSMSGFQDAEPPPAPRSSHLALRLGAIALFAAVALTAAWQLF</sequence>
<protein>
    <submittedName>
        <fullName evidence="2">Uncharacterized protein</fullName>
    </submittedName>
</protein>
<proteinExistence type="predicted"/>
<dbReference type="Proteomes" id="UP001272097">
    <property type="component" value="Unassembled WGS sequence"/>
</dbReference>
<keyword evidence="1" id="KW-0472">Membrane</keyword>
<reference evidence="2 3" key="1">
    <citation type="submission" date="2023-08" db="EMBL/GenBank/DDBJ databases">
        <title>Implementing the SeqCode for naming new Mesorhizobium species isolated from Vachellia karroo root nodules.</title>
        <authorList>
            <person name="Van Lill M."/>
        </authorList>
    </citation>
    <scope>NUCLEOTIDE SEQUENCE [LARGE SCALE GENOMIC DNA]</scope>
    <source>
        <strain evidence="2 3">VK3E</strain>
    </source>
</reference>
<gene>
    <name evidence="2" type="ORF">RFM51_15515</name>
</gene>
<dbReference type="EMBL" id="JAVIIS010000020">
    <property type="protein sequence ID" value="MDX8441001.1"/>
    <property type="molecule type" value="Genomic_DNA"/>
</dbReference>
<keyword evidence="1" id="KW-0812">Transmembrane</keyword>
<evidence type="ECO:0000256" key="1">
    <source>
        <dbReference type="SAM" id="Phobius"/>
    </source>
</evidence>
<evidence type="ECO:0000313" key="3">
    <source>
        <dbReference type="Proteomes" id="UP001272097"/>
    </source>
</evidence>
<accession>A0ABU4WY54</accession>
<name>A0ABU4WY54_9HYPH</name>
<organism evidence="2 3">
    <name type="scientific">Mesorhizobium australafricanum</name>
    <dbReference type="NCBI Taxonomy" id="3072311"/>
    <lineage>
        <taxon>Bacteria</taxon>
        <taxon>Pseudomonadati</taxon>
        <taxon>Pseudomonadota</taxon>
        <taxon>Alphaproteobacteria</taxon>
        <taxon>Hyphomicrobiales</taxon>
        <taxon>Phyllobacteriaceae</taxon>
        <taxon>Mesorhizobium</taxon>
    </lineage>
</organism>
<comment type="caution">
    <text evidence="2">The sequence shown here is derived from an EMBL/GenBank/DDBJ whole genome shotgun (WGS) entry which is preliminary data.</text>
</comment>
<dbReference type="RefSeq" id="WP_320214944.1">
    <property type="nucleotide sequence ID" value="NZ_JAVIIS010000020.1"/>
</dbReference>
<feature type="transmembrane region" description="Helical" evidence="1">
    <location>
        <begin position="34"/>
        <end position="53"/>
    </location>
</feature>
<evidence type="ECO:0000313" key="2">
    <source>
        <dbReference type="EMBL" id="MDX8441001.1"/>
    </source>
</evidence>
<keyword evidence="3" id="KW-1185">Reference proteome</keyword>
<keyword evidence="1" id="KW-1133">Transmembrane helix</keyword>